<gene>
    <name evidence="1" type="ORF">SARC_11283</name>
</gene>
<evidence type="ECO:0000313" key="2">
    <source>
        <dbReference type="Proteomes" id="UP000054560"/>
    </source>
</evidence>
<dbReference type="AlphaFoldDB" id="A0A0L0FHF5"/>
<name>A0A0L0FHF5_9EUKA</name>
<organism evidence="1 2">
    <name type="scientific">Sphaeroforma arctica JP610</name>
    <dbReference type="NCBI Taxonomy" id="667725"/>
    <lineage>
        <taxon>Eukaryota</taxon>
        <taxon>Ichthyosporea</taxon>
        <taxon>Ichthyophonida</taxon>
        <taxon>Sphaeroforma</taxon>
    </lineage>
</organism>
<dbReference type="GeneID" id="25911787"/>
<keyword evidence="2" id="KW-1185">Reference proteome</keyword>
<accession>A0A0L0FHF5</accession>
<dbReference type="OrthoDB" id="2195431at2759"/>
<reference evidence="1 2" key="1">
    <citation type="submission" date="2011-02" db="EMBL/GenBank/DDBJ databases">
        <title>The Genome Sequence of Sphaeroforma arctica JP610.</title>
        <authorList>
            <consortium name="The Broad Institute Genome Sequencing Platform"/>
            <person name="Russ C."/>
            <person name="Cuomo C."/>
            <person name="Young S.K."/>
            <person name="Zeng Q."/>
            <person name="Gargeya S."/>
            <person name="Alvarado L."/>
            <person name="Berlin A."/>
            <person name="Chapman S.B."/>
            <person name="Chen Z."/>
            <person name="Freedman E."/>
            <person name="Gellesch M."/>
            <person name="Goldberg J."/>
            <person name="Griggs A."/>
            <person name="Gujja S."/>
            <person name="Heilman E."/>
            <person name="Heiman D."/>
            <person name="Howarth C."/>
            <person name="Mehta T."/>
            <person name="Neiman D."/>
            <person name="Pearson M."/>
            <person name="Roberts A."/>
            <person name="Saif S."/>
            <person name="Shea T."/>
            <person name="Shenoy N."/>
            <person name="Sisk P."/>
            <person name="Stolte C."/>
            <person name="Sykes S."/>
            <person name="White J."/>
            <person name="Yandava C."/>
            <person name="Burger G."/>
            <person name="Gray M.W."/>
            <person name="Holland P.W.H."/>
            <person name="King N."/>
            <person name="Lang F.B.F."/>
            <person name="Roger A.J."/>
            <person name="Ruiz-Trillo I."/>
            <person name="Haas B."/>
            <person name="Nusbaum C."/>
            <person name="Birren B."/>
        </authorList>
    </citation>
    <scope>NUCLEOTIDE SEQUENCE [LARGE SCALE GENOMIC DNA]</scope>
    <source>
        <strain evidence="1 2">JP610</strain>
    </source>
</reference>
<dbReference type="EMBL" id="KQ243205">
    <property type="protein sequence ID" value="KNC76204.1"/>
    <property type="molecule type" value="Genomic_DNA"/>
</dbReference>
<evidence type="ECO:0000313" key="1">
    <source>
        <dbReference type="EMBL" id="KNC76204.1"/>
    </source>
</evidence>
<feature type="non-terminal residue" evidence="1">
    <location>
        <position position="1"/>
    </location>
</feature>
<dbReference type="Proteomes" id="UP000054560">
    <property type="component" value="Unassembled WGS sequence"/>
</dbReference>
<dbReference type="RefSeq" id="XP_014150106.1">
    <property type="nucleotide sequence ID" value="XM_014294631.1"/>
</dbReference>
<proteinExistence type="predicted"/>
<protein>
    <submittedName>
        <fullName evidence="1">Uncharacterized protein</fullName>
    </submittedName>
</protein>
<sequence length="58" mass="6383">VPRDFFGRVVEAKPAAETVPTDAEGKPISIKPEVTVWLSYNQGFTNAVKRPVKVTDLL</sequence>